<organism evidence="2 3">
    <name type="scientific">Bifidobacterium ramosum</name>
    <dbReference type="NCBI Taxonomy" id="1798158"/>
    <lineage>
        <taxon>Bacteria</taxon>
        <taxon>Bacillati</taxon>
        <taxon>Actinomycetota</taxon>
        <taxon>Actinomycetes</taxon>
        <taxon>Bifidobacteriales</taxon>
        <taxon>Bifidobacteriaceae</taxon>
        <taxon>Bifidobacterium</taxon>
    </lineage>
</organism>
<feature type="region of interest" description="Disordered" evidence="1">
    <location>
        <begin position="18"/>
        <end position="64"/>
    </location>
</feature>
<gene>
    <name evidence="2" type="ORF">DSM100688_2227</name>
</gene>
<protein>
    <submittedName>
        <fullName evidence="2">Uncharacterized protein</fullName>
    </submittedName>
</protein>
<feature type="region of interest" description="Disordered" evidence="1">
    <location>
        <begin position="122"/>
        <end position="145"/>
    </location>
</feature>
<reference evidence="2 3" key="1">
    <citation type="submission" date="2019-10" db="EMBL/GenBank/DDBJ databases">
        <title>Characterization of the phylogenetic diversity of two novel species belonging to the genus Bifidobacterium: Bifidobacterium cebidarum sp. nov. and Bifidobacterium leontopitheci sp. nov.</title>
        <authorList>
            <person name="Lugli G.A."/>
            <person name="Duranti S."/>
            <person name="Milani C."/>
            <person name="Turroni F."/>
            <person name="Ventura M."/>
        </authorList>
    </citation>
    <scope>NUCLEOTIDE SEQUENCE [LARGE SCALE GENOMIC DNA]</scope>
    <source>
        <strain evidence="2 3">DSM 100688</strain>
    </source>
</reference>
<accession>A0A6L4WZU9</accession>
<comment type="caution">
    <text evidence="2">The sequence shown here is derived from an EMBL/GenBank/DDBJ whole genome shotgun (WGS) entry which is preliminary data.</text>
</comment>
<proteinExistence type="predicted"/>
<dbReference type="Proteomes" id="UP000482084">
    <property type="component" value="Unassembled WGS sequence"/>
</dbReference>
<evidence type="ECO:0000256" key="1">
    <source>
        <dbReference type="SAM" id="MobiDB-lite"/>
    </source>
</evidence>
<dbReference type="EMBL" id="WBSM01000018">
    <property type="protein sequence ID" value="KAB8286677.1"/>
    <property type="molecule type" value="Genomic_DNA"/>
</dbReference>
<feature type="compositionally biased region" description="Basic residues" evidence="1">
    <location>
        <begin position="23"/>
        <end position="32"/>
    </location>
</feature>
<feature type="compositionally biased region" description="Polar residues" evidence="1">
    <location>
        <begin position="135"/>
        <end position="145"/>
    </location>
</feature>
<feature type="compositionally biased region" description="Low complexity" evidence="1">
    <location>
        <begin position="33"/>
        <end position="56"/>
    </location>
</feature>
<keyword evidence="3" id="KW-1185">Reference proteome</keyword>
<feature type="non-terminal residue" evidence="2">
    <location>
        <position position="1"/>
    </location>
</feature>
<name>A0A6L4WZU9_9BIFI</name>
<evidence type="ECO:0000313" key="3">
    <source>
        <dbReference type="Proteomes" id="UP000482084"/>
    </source>
</evidence>
<sequence length="145" mass="15963">RTDRSQAHRTLLRTVAAVVQSGKRQRRHRRASQRSQQCRGGGVSDAASDPHAASADGTEFNVDSGKRVIVVPGRQSNEPDDDVRDLLIAQQVRRIDELEHRVEMLNIILRKRRAKSRPCDIADDDGTAVADDSSDTTNVIDPSAA</sequence>
<dbReference type="AlphaFoldDB" id="A0A6L4WZU9"/>
<evidence type="ECO:0000313" key="2">
    <source>
        <dbReference type="EMBL" id="KAB8286677.1"/>
    </source>
</evidence>